<evidence type="ECO:0000256" key="1">
    <source>
        <dbReference type="ARBA" id="ARBA00004240"/>
    </source>
</evidence>
<evidence type="ECO:0000256" key="9">
    <source>
        <dbReference type="ARBA" id="ARBA00023098"/>
    </source>
</evidence>
<keyword evidence="9" id="KW-0443">Lipid metabolism</keyword>
<evidence type="ECO:0000256" key="2">
    <source>
        <dbReference type="ARBA" id="ARBA00004760"/>
    </source>
</evidence>
<dbReference type="EC" id="1.1.1.102" evidence="10"/>
<evidence type="ECO:0000256" key="12">
    <source>
        <dbReference type="ARBA" id="ARBA00029797"/>
    </source>
</evidence>
<dbReference type="PANTHER" id="PTHR43550:SF3">
    <property type="entry name" value="3-KETODIHYDROSPHINGOSINE REDUCTASE"/>
    <property type="match status" value="1"/>
</dbReference>
<evidence type="ECO:0000256" key="10">
    <source>
        <dbReference type="ARBA" id="ARBA00026112"/>
    </source>
</evidence>
<feature type="transmembrane region" description="Helical" evidence="16">
    <location>
        <begin position="294"/>
        <end position="312"/>
    </location>
</feature>
<dbReference type="AlphaFoldDB" id="A0A7D9CXM1"/>
<dbReference type="GO" id="GO:0030148">
    <property type="term" value="P:sphingolipid biosynthetic process"/>
    <property type="evidence" value="ECO:0007669"/>
    <property type="project" value="InterPro"/>
</dbReference>
<evidence type="ECO:0000256" key="6">
    <source>
        <dbReference type="ARBA" id="ARBA00022857"/>
    </source>
</evidence>
<comment type="pathway">
    <text evidence="2">Lipid metabolism; sphingolipid metabolism.</text>
</comment>
<keyword evidence="16" id="KW-1133">Transmembrane helix</keyword>
<comment type="pathway">
    <text evidence="3">Sphingolipid metabolism.</text>
</comment>
<evidence type="ECO:0000256" key="16">
    <source>
        <dbReference type="SAM" id="Phobius"/>
    </source>
</evidence>
<evidence type="ECO:0000256" key="14">
    <source>
        <dbReference type="ARBA" id="ARBA00044737"/>
    </source>
</evidence>
<evidence type="ECO:0000256" key="13">
    <source>
        <dbReference type="ARBA" id="ARBA00032891"/>
    </source>
</evidence>
<keyword evidence="8" id="KW-0560">Oxidoreductase</keyword>
<protein>
    <recommendedName>
        <fullName evidence="11">3-ketodihydrosphingosine reductase TSC10</fullName>
        <ecNumber evidence="10">1.1.1.102</ecNumber>
    </recommendedName>
    <alternativeName>
        <fullName evidence="13">3-dehydrosphinganine reductase</fullName>
    </alternativeName>
    <alternativeName>
        <fullName evidence="12">KDS reductase</fullName>
    </alternativeName>
</protein>
<dbReference type="CDD" id="cd08939">
    <property type="entry name" value="KDSR-like_SDR_c"/>
    <property type="match status" value="1"/>
</dbReference>
<dbReference type="Pfam" id="PF00106">
    <property type="entry name" value="adh_short"/>
    <property type="match status" value="2"/>
</dbReference>
<dbReference type="InterPro" id="IPR036291">
    <property type="entry name" value="NAD(P)-bd_dom_sf"/>
</dbReference>
<evidence type="ECO:0000313" key="17">
    <source>
        <dbReference type="EMBL" id="VUG18171.1"/>
    </source>
</evidence>
<comment type="subcellular location">
    <subcellularLocation>
        <location evidence="1">Endoplasmic reticulum</location>
    </subcellularLocation>
</comment>
<dbReference type="Proteomes" id="UP000478008">
    <property type="component" value="Unassembled WGS sequence"/>
</dbReference>
<dbReference type="EMBL" id="CABFWN010000003">
    <property type="protein sequence ID" value="VUG18171.1"/>
    <property type="molecule type" value="Genomic_DNA"/>
</dbReference>
<evidence type="ECO:0000256" key="8">
    <source>
        <dbReference type="ARBA" id="ARBA00023002"/>
    </source>
</evidence>
<dbReference type="PRINTS" id="PR00081">
    <property type="entry name" value="GDHRDH"/>
</dbReference>
<evidence type="ECO:0000256" key="5">
    <source>
        <dbReference type="ARBA" id="ARBA00022824"/>
    </source>
</evidence>
<keyword evidence="5" id="KW-0256">Endoplasmic reticulum</keyword>
<keyword evidence="6" id="KW-0521">NADP</keyword>
<sequence length="349" mass="38608">MALFSNKFEVKGKLGVISGASQGLGLALAKQLYSQGASLIIISRDDNKLKSACESIRKNACEGMKQFVEYMAADLRDYKSSSAILPLLGKLGIEKIDFLFCCAGSAHPRYFLNMTHEDLEFGLQTNYITCVNLVHLLVKRMIDTNALESCSKQDSAIDDFKKAFRIGAKEPQIRHIVLVSSVVAFYNFIGYAEYGPSKAAIKSFGDSIRQELRPYNVDVHVVFPGNFSSEGYAVENKTKPEACKVIEGSSKPISVDKCAGIIIKGLQHGYMYIFTDFIGWVLESFSLGLDPRQWGIVQVFLALIGAIIGGIVDQIHQVYIQGYFRKEGGFITDEKVSKEKADDTEDAEN</sequence>
<dbReference type="PANTHER" id="PTHR43550">
    <property type="entry name" value="3-KETODIHYDROSPHINGOSINE REDUCTASE"/>
    <property type="match status" value="1"/>
</dbReference>
<reference evidence="17 18" key="1">
    <citation type="submission" date="2019-07" db="EMBL/GenBank/DDBJ databases">
        <authorList>
            <person name="Friedrich A."/>
            <person name="Schacherer J."/>
        </authorList>
    </citation>
    <scope>NUCLEOTIDE SEQUENCE [LARGE SCALE GENOMIC DNA]</scope>
</reference>
<dbReference type="InterPro" id="IPR002347">
    <property type="entry name" value="SDR_fam"/>
</dbReference>
<gene>
    <name evidence="17" type="primary">TSC10</name>
    <name evidence="17" type="ORF">DEBR0S3_03994G</name>
</gene>
<keyword evidence="7" id="KW-0746">Sphingolipid metabolism</keyword>
<evidence type="ECO:0000256" key="4">
    <source>
        <dbReference type="ARBA" id="ARBA00006484"/>
    </source>
</evidence>
<dbReference type="SUPFAM" id="SSF51735">
    <property type="entry name" value="NAD(P)-binding Rossmann-fold domains"/>
    <property type="match status" value="1"/>
</dbReference>
<keyword evidence="16" id="KW-0472">Membrane</keyword>
<organism evidence="17 18">
    <name type="scientific">Dekkera bruxellensis</name>
    <name type="common">Brettanomyces custersii</name>
    <dbReference type="NCBI Taxonomy" id="5007"/>
    <lineage>
        <taxon>Eukaryota</taxon>
        <taxon>Fungi</taxon>
        <taxon>Dikarya</taxon>
        <taxon>Ascomycota</taxon>
        <taxon>Saccharomycotina</taxon>
        <taxon>Pichiomycetes</taxon>
        <taxon>Pichiales</taxon>
        <taxon>Pichiaceae</taxon>
        <taxon>Brettanomyces</taxon>
    </lineage>
</organism>
<comment type="similarity">
    <text evidence="4">Belongs to the short-chain dehydrogenases/reductases (SDR) family.</text>
</comment>
<dbReference type="InterPro" id="IPR045022">
    <property type="entry name" value="KDSR-like"/>
</dbReference>
<evidence type="ECO:0000256" key="11">
    <source>
        <dbReference type="ARBA" id="ARBA00026241"/>
    </source>
</evidence>
<dbReference type="GO" id="GO:0047560">
    <property type="term" value="F:3-dehydrosphinganine reductase activity"/>
    <property type="evidence" value="ECO:0007669"/>
    <property type="project" value="UniProtKB-EC"/>
</dbReference>
<comment type="function">
    <text evidence="14">Catalyzes the reduction of 3'-oxosphinganine (3-ketodihydrosphingosine/KDS) to sphinganine (dihydrosphingosine/DHS), the second step of de novo sphingolipid biosynthesis.</text>
</comment>
<keyword evidence="18" id="KW-1185">Reference proteome</keyword>
<accession>A0A7D9CXM1</accession>
<dbReference type="GO" id="GO:0006666">
    <property type="term" value="P:3-keto-sphinganine metabolic process"/>
    <property type="evidence" value="ECO:0007669"/>
    <property type="project" value="InterPro"/>
</dbReference>
<proteinExistence type="inferred from homology"/>
<evidence type="ECO:0000256" key="7">
    <source>
        <dbReference type="ARBA" id="ARBA00022919"/>
    </source>
</evidence>
<dbReference type="Gene3D" id="3.40.50.720">
    <property type="entry name" value="NAD(P)-binding Rossmann-like Domain"/>
    <property type="match status" value="1"/>
</dbReference>
<evidence type="ECO:0000313" key="18">
    <source>
        <dbReference type="Proteomes" id="UP000478008"/>
    </source>
</evidence>
<name>A0A7D9CXM1_DEKBR</name>
<evidence type="ECO:0000256" key="3">
    <source>
        <dbReference type="ARBA" id="ARBA00004991"/>
    </source>
</evidence>
<evidence type="ECO:0000256" key="15">
    <source>
        <dbReference type="ARBA" id="ARBA00048930"/>
    </source>
</evidence>
<comment type="catalytic activity">
    <reaction evidence="15">
        <text>sphinganine + NADP(+) = 3-oxosphinganine + NADPH + H(+)</text>
        <dbReference type="Rhea" id="RHEA:22640"/>
        <dbReference type="ChEBI" id="CHEBI:15378"/>
        <dbReference type="ChEBI" id="CHEBI:57783"/>
        <dbReference type="ChEBI" id="CHEBI:57817"/>
        <dbReference type="ChEBI" id="CHEBI:58299"/>
        <dbReference type="ChEBI" id="CHEBI:58349"/>
        <dbReference type="EC" id="1.1.1.102"/>
    </reaction>
    <physiologicalReaction direction="right-to-left" evidence="15">
        <dbReference type="Rhea" id="RHEA:22642"/>
    </physiologicalReaction>
</comment>
<keyword evidence="16" id="KW-0812">Transmembrane</keyword>
<dbReference type="UniPathway" id="UPA00222"/>
<dbReference type="GO" id="GO:0005789">
    <property type="term" value="C:endoplasmic reticulum membrane"/>
    <property type="evidence" value="ECO:0007669"/>
    <property type="project" value="TreeGrafter"/>
</dbReference>